<dbReference type="GO" id="GO:0003779">
    <property type="term" value="F:actin binding"/>
    <property type="evidence" value="ECO:0007669"/>
    <property type="project" value="InterPro"/>
</dbReference>
<dbReference type="SMART" id="SM01140">
    <property type="entry name" value="Drf_GBD"/>
    <property type="match status" value="1"/>
</dbReference>
<accession>A0AAN6JTC0</accession>
<gene>
    <name evidence="3" type="ORF">OC846_002004</name>
</gene>
<name>A0AAN6JTC0_9BASI</name>
<reference evidence="3" key="1">
    <citation type="journal article" date="2023" name="PhytoFront">
        <title>Draft Genome Resources of Seven Strains of Tilletia horrida, Causal Agent of Kernel Smut of Rice.</title>
        <authorList>
            <person name="Khanal S."/>
            <person name="Antony Babu S."/>
            <person name="Zhou X.G."/>
        </authorList>
    </citation>
    <scope>NUCLEOTIDE SEQUENCE</scope>
    <source>
        <strain evidence="3">TX6</strain>
    </source>
</reference>
<dbReference type="Pfam" id="PF06371">
    <property type="entry name" value="Drf_GBD"/>
    <property type="match status" value="1"/>
</dbReference>
<dbReference type="Gene3D" id="1.25.10.10">
    <property type="entry name" value="Leucine-rich Repeat Variant"/>
    <property type="match status" value="1"/>
</dbReference>
<feature type="region of interest" description="Disordered" evidence="1">
    <location>
        <begin position="1"/>
        <end position="47"/>
    </location>
</feature>
<feature type="domain" description="Formin GTPase-binding" evidence="2">
    <location>
        <begin position="91"/>
        <end position="318"/>
    </location>
</feature>
<dbReference type="AlphaFoldDB" id="A0AAN6JTC0"/>
<organism evidence="3 4">
    <name type="scientific">Tilletia horrida</name>
    <dbReference type="NCBI Taxonomy" id="155126"/>
    <lineage>
        <taxon>Eukaryota</taxon>
        <taxon>Fungi</taxon>
        <taxon>Dikarya</taxon>
        <taxon>Basidiomycota</taxon>
        <taxon>Ustilaginomycotina</taxon>
        <taxon>Exobasidiomycetes</taxon>
        <taxon>Tilletiales</taxon>
        <taxon>Tilletiaceae</taxon>
        <taxon>Tilletia</taxon>
    </lineage>
</organism>
<sequence>MSSSPSRQQQQQYHQQEQRQYLPQTKPHHLEKENAVPVRPSSPSKKARAQNYLFSMGRSDAAAHGSTATTESRGSGPLGIIAAVGRSVSRHKITNEAVDLDEEFERLMSTLEVPESMRSRLLNMSDSVKESMIKGQTIIQPQRLRSGSMPGSIFSPIDPHSVPPLSGPSRSGSSNTIALQAKGAGAKEVPEFFATHLKATDVSRIDVARVRRLRVLLGSESPAWASDFISHQGMAALCRRMQELIDMEWREEQHDDQLLHEILRCLSVLSKTDRGKAELNAQIPEPLSALVGLVFSEKKPGDLNTRKLVFDLIAHLFSMRIVPAEKSMRDLSTLQTNKCVGKCTQKVASRARNERLRYHDSIIHSELAPQAIDWILHLVLVLISNPRTPETEAMLDFISASHTPRPFKTYILEVSGVCRDYFWIFCHSQNRYWDLHTLNVSDIESPKVPGGATGSVEFEAMAYLTSHLRLMNLIGSVLVERHAHAGAEGTSPAYDFYSELFASGIERVLAVLRKSSQVYYQPTHLELARFFHLAARARFGIPAGLQIWQAKPLSFV</sequence>
<dbReference type="GO" id="GO:0030036">
    <property type="term" value="P:actin cytoskeleton organization"/>
    <property type="evidence" value="ECO:0007669"/>
    <property type="project" value="InterPro"/>
</dbReference>
<dbReference type="Proteomes" id="UP001176517">
    <property type="component" value="Unassembled WGS sequence"/>
</dbReference>
<dbReference type="GO" id="GO:0031267">
    <property type="term" value="F:small GTPase binding"/>
    <property type="evidence" value="ECO:0007669"/>
    <property type="project" value="InterPro"/>
</dbReference>
<comment type="caution">
    <text evidence="3">The sequence shown here is derived from an EMBL/GenBank/DDBJ whole genome shotgun (WGS) entry which is preliminary data.</text>
</comment>
<evidence type="ECO:0000259" key="2">
    <source>
        <dbReference type="SMART" id="SM01140"/>
    </source>
</evidence>
<dbReference type="InterPro" id="IPR016024">
    <property type="entry name" value="ARM-type_fold"/>
</dbReference>
<evidence type="ECO:0000256" key="1">
    <source>
        <dbReference type="SAM" id="MobiDB-lite"/>
    </source>
</evidence>
<dbReference type="InterPro" id="IPR011989">
    <property type="entry name" value="ARM-like"/>
</dbReference>
<protein>
    <recommendedName>
        <fullName evidence="2">Formin GTPase-binding domain-containing protein</fullName>
    </recommendedName>
</protein>
<dbReference type="EMBL" id="JAPDMZ010000035">
    <property type="protein sequence ID" value="KAK0554670.1"/>
    <property type="molecule type" value="Genomic_DNA"/>
</dbReference>
<keyword evidence="4" id="KW-1185">Reference proteome</keyword>
<proteinExistence type="predicted"/>
<dbReference type="InterPro" id="IPR010473">
    <property type="entry name" value="GTPase-bd"/>
</dbReference>
<evidence type="ECO:0000313" key="3">
    <source>
        <dbReference type="EMBL" id="KAK0554670.1"/>
    </source>
</evidence>
<feature type="compositionally biased region" description="Low complexity" evidence="1">
    <location>
        <begin position="1"/>
        <end position="24"/>
    </location>
</feature>
<dbReference type="SUPFAM" id="SSF48371">
    <property type="entry name" value="ARM repeat"/>
    <property type="match status" value="1"/>
</dbReference>
<evidence type="ECO:0000313" key="4">
    <source>
        <dbReference type="Proteomes" id="UP001176517"/>
    </source>
</evidence>